<reference evidence="1" key="1">
    <citation type="submission" date="2017-01" db="EMBL/GenBank/DDBJ databases">
        <authorList>
            <person name="Assis F.L."/>
            <person name="Abrahao J.S."/>
            <person name="Silva L."/>
            <person name="Khalil J.B."/>
            <person name="Rodrigues R."/>
            <person name="Silva L.S."/>
            <person name="Arantes T."/>
            <person name="Boratto P."/>
            <person name="Andrade M."/>
            <person name="Kroon E.G."/>
            <person name="Ribeiro B."/>
            <person name="Bergier I."/>
            <person name="Seligmann H."/>
            <person name="Ghigo E."/>
            <person name="Colson P."/>
            <person name="Levasseur A."/>
            <person name="Raoult D."/>
            <person name="Scola B.L."/>
        </authorList>
    </citation>
    <scope>NUCLEOTIDE SEQUENCE</scope>
    <source>
        <strain evidence="1">Soda lake</strain>
    </source>
</reference>
<dbReference type="PANTHER" id="PTHR31252:SF11">
    <property type="entry name" value="DUF4419 DOMAIN-CONTAINING PROTEIN"/>
    <property type="match status" value="1"/>
</dbReference>
<dbReference type="Pfam" id="PF14388">
    <property type="entry name" value="DUF4419"/>
    <property type="match status" value="1"/>
</dbReference>
<dbReference type="GeneID" id="80519394"/>
<proteinExistence type="predicted"/>
<dbReference type="KEGG" id="vg:80519394"/>
<dbReference type="PANTHER" id="PTHR31252">
    <property type="entry name" value="DUF4419 DOMAIN-CONTAINING PROTEIN"/>
    <property type="match status" value="1"/>
</dbReference>
<evidence type="ECO:0000313" key="1">
    <source>
        <dbReference type="EMBL" id="QKU35946.1"/>
    </source>
</evidence>
<organism evidence="1">
    <name type="scientific">Tupanvirus soda lake</name>
    <dbReference type="NCBI Taxonomy" id="2126985"/>
    <lineage>
        <taxon>Viruses</taxon>
        <taxon>Varidnaviria</taxon>
        <taxon>Bamfordvirae</taxon>
        <taxon>Nucleocytoviricota</taxon>
        <taxon>Megaviricetes</taxon>
        <taxon>Imitervirales</taxon>
        <taxon>Mimiviridae</taxon>
        <taxon>Megamimivirinae</taxon>
        <taxon>Tupanvirus</taxon>
        <taxon>Tupanvirus salinum</taxon>
    </lineage>
</organism>
<accession>A0A6N1NXG9</accession>
<name>A0A6N1NXG9_9VIRU</name>
<protein>
    <submittedName>
        <fullName evidence="1">Uncharacterized protein</fullName>
    </submittedName>
</protein>
<dbReference type="RefSeq" id="YP_010782630.1">
    <property type="nucleotide sequence ID" value="NC_075039.1"/>
</dbReference>
<dbReference type="EMBL" id="KY523104">
    <property type="protein sequence ID" value="QKU35946.1"/>
    <property type="molecule type" value="Genomic_DNA"/>
</dbReference>
<dbReference type="InterPro" id="IPR025533">
    <property type="entry name" value="DUF4419"/>
</dbReference>
<sequence>MEQNQFNLDNAIVFNFESATGKPDPKKESLQSLEGPHSWVASMFSAKCKNYNIRDLHKTIKSDSIVLLENSIISDRMDATHQGIMQYVFHAWAKELGVVLKPDMFFFTIISEIKNQIINNPQKYRHLFTKSEEKERIVLLNLTIDKLMAALESKIPCKELFSLVTKTTFSTEPSHFKHVMGITMADMGTPYYSYGTTKCGIPKVAVLGSLEDWNNLINSVSNLKSVFDSCCKVLTNYLAIVLDVLDKLVNSVFNAKDGKYLENMFVYYKNPLCGSGHSPIVMEGWIKKLYIGEYYYDKHYGYEDYVNMYPSHLNCLPYDCCDDPDNIEYYAYVCGMSSSRMINDFLYPEYNIAHCEIVHPEKKLIFDVLASNSQNNDSC</sequence>
<reference evidence="1" key="2">
    <citation type="journal article" date="2018" name="Nat. Commun.">
        <title>Tailed giant Tupanvirus possesses the most complete translational apparatus of the known virosphere.</title>
        <authorList>
            <person name="Abrahao J."/>
            <person name="Silva L."/>
            <person name="Silva L.S."/>
            <person name="Khalil J.Y.B."/>
            <person name="Rodrigues R."/>
            <person name="Arantes T."/>
            <person name="Assis F."/>
            <person name="Boratto P."/>
            <person name="Andrade M."/>
            <person name="Kroon E.G."/>
            <person name="Ribeiro B."/>
            <person name="Bergier I."/>
            <person name="Seligmann H."/>
            <person name="Ghigo E."/>
            <person name="Colson P."/>
            <person name="Levasseur A."/>
            <person name="Kroemer G."/>
            <person name="Raoult D."/>
            <person name="La Scola B."/>
        </authorList>
    </citation>
    <scope>NUCLEOTIDE SEQUENCE [LARGE SCALE GENOMIC DNA]</scope>
    <source>
        <strain evidence="1">Soda lake</strain>
    </source>
</reference>